<evidence type="ECO:0000256" key="7">
    <source>
        <dbReference type="ARBA" id="ARBA00022723"/>
    </source>
</evidence>
<reference evidence="16 17" key="1">
    <citation type="submission" date="2019-11" db="EMBL/GenBank/DDBJ databases">
        <title>Comparative genomics of hydrocarbon-degrading Desulfosarcina strains.</title>
        <authorList>
            <person name="Watanabe M."/>
            <person name="Kojima H."/>
            <person name="Fukui M."/>
        </authorList>
    </citation>
    <scope>NUCLEOTIDE SEQUENCE [LARGE SCALE GENOMIC DNA]</scope>
    <source>
        <strain evidence="16 17">PP31</strain>
    </source>
</reference>
<dbReference type="EMBL" id="AP021875">
    <property type="protein sequence ID" value="BBO72659.1"/>
    <property type="molecule type" value="Genomic_DNA"/>
</dbReference>
<keyword evidence="17" id="KW-1185">Reference proteome</keyword>
<evidence type="ECO:0000256" key="13">
    <source>
        <dbReference type="PIRSR" id="PIRSR604439-3"/>
    </source>
</evidence>
<dbReference type="InterPro" id="IPR019818">
    <property type="entry name" value="IsoCit/isopropylmalate_DH_CS"/>
</dbReference>
<dbReference type="Pfam" id="PF00180">
    <property type="entry name" value="Iso_dh"/>
    <property type="match status" value="1"/>
</dbReference>
<dbReference type="SMART" id="SM01329">
    <property type="entry name" value="Iso_dh"/>
    <property type="match status" value="1"/>
</dbReference>
<evidence type="ECO:0000256" key="3">
    <source>
        <dbReference type="ARBA" id="ARBA00011738"/>
    </source>
</evidence>
<proteinExistence type="inferred from homology"/>
<evidence type="ECO:0000256" key="14">
    <source>
        <dbReference type="PIRSR" id="PIRSR604439-4"/>
    </source>
</evidence>
<dbReference type="SUPFAM" id="SSF53659">
    <property type="entry name" value="Isocitrate/Isopropylmalate dehydrogenase-like"/>
    <property type="match status" value="1"/>
</dbReference>
<comment type="cofactor">
    <cofactor evidence="1">
        <name>Mn(2+)</name>
        <dbReference type="ChEBI" id="CHEBI:29035"/>
    </cofactor>
</comment>
<evidence type="ECO:0000256" key="8">
    <source>
        <dbReference type="ARBA" id="ARBA00022842"/>
    </source>
</evidence>
<evidence type="ECO:0000256" key="12">
    <source>
        <dbReference type="ARBA" id="ARBA00023554"/>
    </source>
</evidence>
<dbReference type="GO" id="GO:0006097">
    <property type="term" value="P:glyoxylate cycle"/>
    <property type="evidence" value="ECO:0007669"/>
    <property type="project" value="UniProtKB-KW"/>
</dbReference>
<keyword evidence="11 13" id="KW-0464">Manganese</keyword>
<dbReference type="AlphaFoldDB" id="A0A5K7YX94"/>
<gene>
    <name evidence="16" type="ORF">DSCW_00760</name>
</gene>
<evidence type="ECO:0000256" key="6">
    <source>
        <dbReference type="ARBA" id="ARBA00022532"/>
    </source>
</evidence>
<evidence type="ECO:0000256" key="2">
    <source>
        <dbReference type="ARBA" id="ARBA00007769"/>
    </source>
</evidence>
<evidence type="ECO:0000256" key="10">
    <source>
        <dbReference type="ARBA" id="ARBA00023002"/>
    </source>
</evidence>
<dbReference type="PANTHER" id="PTHR43504">
    <property type="entry name" value="ISOCITRATE DEHYDROGENASE [NADP]"/>
    <property type="match status" value="1"/>
</dbReference>
<keyword evidence="6" id="KW-0816">Tricarboxylic acid cycle</keyword>
<keyword evidence="5" id="KW-0329">Glyoxylate bypass</keyword>
<dbReference type="PROSITE" id="PS00470">
    <property type="entry name" value="IDH_IMDH"/>
    <property type="match status" value="1"/>
</dbReference>
<dbReference type="PANTHER" id="PTHR43504:SF1">
    <property type="entry name" value="ISOCITRATE DEHYDROGENASE [NADP]"/>
    <property type="match status" value="1"/>
</dbReference>
<comment type="cofactor">
    <cofactor evidence="13">
        <name>Mg(2+)</name>
        <dbReference type="ChEBI" id="CHEBI:18420"/>
    </cofactor>
    <cofactor evidence="13">
        <name>Mn(2+)</name>
        <dbReference type="ChEBI" id="CHEBI:29035"/>
    </cofactor>
    <text evidence="13">Binds 1 Mg(2+) or Mn(2+) ion per subunit.</text>
</comment>
<evidence type="ECO:0000256" key="1">
    <source>
        <dbReference type="ARBA" id="ARBA00001936"/>
    </source>
</evidence>
<feature type="site" description="Critical for catalysis" evidence="14">
    <location>
        <position position="65"/>
    </location>
</feature>
<dbReference type="InterPro" id="IPR024084">
    <property type="entry name" value="IsoPropMal-DH-like_dom"/>
</dbReference>
<name>A0A5K7YX94_9BACT</name>
<evidence type="ECO:0000256" key="9">
    <source>
        <dbReference type="ARBA" id="ARBA00022857"/>
    </source>
</evidence>
<protein>
    <recommendedName>
        <fullName evidence="4">isocitrate dehydrogenase (NADP(+))</fullName>
        <ecNumber evidence="4">1.1.1.42</ecNumber>
    </recommendedName>
</protein>
<keyword evidence="8 13" id="KW-0460">Magnesium</keyword>
<evidence type="ECO:0000256" key="4">
    <source>
        <dbReference type="ARBA" id="ARBA00013013"/>
    </source>
</evidence>
<dbReference type="InterPro" id="IPR004439">
    <property type="entry name" value="Isocitrate_DH_NADP_dimer_prok"/>
</dbReference>
<dbReference type="EC" id="1.1.1.42" evidence="4"/>
<evidence type="ECO:0000313" key="16">
    <source>
        <dbReference type="EMBL" id="BBO72659.1"/>
    </source>
</evidence>
<organism evidence="16 17">
    <name type="scientific">Desulfosarcina widdelii</name>
    <dbReference type="NCBI Taxonomy" id="947919"/>
    <lineage>
        <taxon>Bacteria</taxon>
        <taxon>Pseudomonadati</taxon>
        <taxon>Thermodesulfobacteriota</taxon>
        <taxon>Desulfobacteria</taxon>
        <taxon>Desulfobacterales</taxon>
        <taxon>Desulfosarcinaceae</taxon>
        <taxon>Desulfosarcina</taxon>
    </lineage>
</organism>
<evidence type="ECO:0000259" key="15">
    <source>
        <dbReference type="SMART" id="SM01329"/>
    </source>
</evidence>
<dbReference type="GO" id="GO:0051287">
    <property type="term" value="F:NAD binding"/>
    <property type="evidence" value="ECO:0007669"/>
    <property type="project" value="InterPro"/>
</dbReference>
<dbReference type="GO" id="GO:0006099">
    <property type="term" value="P:tricarboxylic acid cycle"/>
    <property type="evidence" value="ECO:0007669"/>
    <property type="project" value="UniProtKB-KW"/>
</dbReference>
<comment type="catalytic activity">
    <reaction evidence="12">
        <text>D-threo-isocitrate + NADP(+) = 2-oxoglutarate + CO2 + NADPH</text>
        <dbReference type="Rhea" id="RHEA:19629"/>
        <dbReference type="ChEBI" id="CHEBI:15562"/>
        <dbReference type="ChEBI" id="CHEBI:16526"/>
        <dbReference type="ChEBI" id="CHEBI:16810"/>
        <dbReference type="ChEBI" id="CHEBI:57783"/>
        <dbReference type="ChEBI" id="CHEBI:58349"/>
        <dbReference type="EC" id="1.1.1.42"/>
    </reaction>
</comment>
<dbReference type="GO" id="GO:0000287">
    <property type="term" value="F:magnesium ion binding"/>
    <property type="evidence" value="ECO:0007669"/>
    <property type="project" value="InterPro"/>
</dbReference>
<dbReference type="GO" id="GO:0004450">
    <property type="term" value="F:isocitrate dehydrogenase (NADP+) activity"/>
    <property type="evidence" value="ECO:0007669"/>
    <property type="project" value="UniProtKB-EC"/>
</dbReference>
<feature type="domain" description="Isopropylmalate dehydrogenase-like" evidence="15">
    <location>
        <begin position="7"/>
        <end position="175"/>
    </location>
</feature>
<evidence type="ECO:0000256" key="11">
    <source>
        <dbReference type="ARBA" id="ARBA00023211"/>
    </source>
</evidence>
<keyword evidence="9" id="KW-0521">NADP</keyword>
<sequence length="176" mass="19693">MEWEADSETAKKLIRLVEDETGRTIRDGSGIGIKPISRFGTRRLVRMAIQYAIDQKKASVTFVHKGNIMKFTEGAFNRWGYEMACEAFVDHIVTEDELWDKYDGQAPEGRVVVKDRIADAMFQQILLRPAEYDVLAMPNLNGDYMSDALAAMAGGLGMAPGSNIGDGRPFRLHEAY</sequence>
<evidence type="ECO:0000256" key="5">
    <source>
        <dbReference type="ARBA" id="ARBA00022435"/>
    </source>
</evidence>
<dbReference type="Proteomes" id="UP000427769">
    <property type="component" value="Chromosome"/>
</dbReference>
<evidence type="ECO:0000313" key="17">
    <source>
        <dbReference type="Proteomes" id="UP000427769"/>
    </source>
</evidence>
<dbReference type="Gene3D" id="3.40.718.10">
    <property type="entry name" value="Isopropylmalate Dehydrogenase"/>
    <property type="match status" value="1"/>
</dbReference>
<comment type="subunit">
    <text evidence="3">Homodimer.</text>
</comment>
<keyword evidence="10" id="KW-0560">Oxidoreductase</keyword>
<keyword evidence="7" id="KW-0479">Metal-binding</keyword>
<dbReference type="KEGG" id="dwd:DSCW_00760"/>
<feature type="binding site" evidence="13">
    <location>
        <position position="143"/>
    </location>
    <ligand>
        <name>Mg(2+)</name>
        <dbReference type="ChEBI" id="CHEBI:18420"/>
    </ligand>
</feature>
<comment type="similarity">
    <text evidence="2">Belongs to the isocitrate and isopropylmalate dehydrogenases family.</text>
</comment>
<accession>A0A5K7YX94</accession>